<dbReference type="PANTHER" id="PTHR42759:SF1">
    <property type="entry name" value="MAGNESIUM-CHELATASE SUBUNIT CHLD"/>
    <property type="match status" value="1"/>
</dbReference>
<proteinExistence type="predicted"/>
<dbReference type="Proteomes" id="UP001164459">
    <property type="component" value="Chromosome"/>
</dbReference>
<keyword evidence="3" id="KW-1185">Reference proteome</keyword>
<name>A0ABY7HAY5_9BACT</name>
<evidence type="ECO:0000259" key="1">
    <source>
        <dbReference type="SMART" id="SM00382"/>
    </source>
</evidence>
<sequence length="338" mass="37388">MTGPTPISFIDVAARKDTDDTLPEQCGLPPVRHRFDADSLHAINAALAAERPLLVRGEPGTGKSQLARTAAFLLDRAFRWKVVDAQTQVSDLFYSFDAVERLAQAQVAGTNRGETRSVAELLDELNFVRPGPLWWAFDAEGAAKQDARYQARSGATTATELPRDADRRGFVVLIDEIDKTDSSVPNGLLEALGQSTFAVPRGQVALPRKGPAPLVVITTNEERELPSAFIRRCMVFQIPVPTGRTELIEQLVARGRTHFRRALDESLLVEAAEMVFDDRKAARERGLPPPGQAEYLDLLRAVQRLGVSTDDRSALLRSIRRFALRKHQELHEPASKPQ</sequence>
<dbReference type="InterPro" id="IPR050764">
    <property type="entry name" value="CbbQ/NirQ/NorQ/GpvN"/>
</dbReference>
<evidence type="ECO:0000313" key="3">
    <source>
        <dbReference type="Proteomes" id="UP001164459"/>
    </source>
</evidence>
<dbReference type="Gene3D" id="3.40.50.300">
    <property type="entry name" value="P-loop containing nucleotide triphosphate hydrolases"/>
    <property type="match status" value="1"/>
</dbReference>
<evidence type="ECO:0000313" key="2">
    <source>
        <dbReference type="EMBL" id="WAS96398.1"/>
    </source>
</evidence>
<feature type="domain" description="AAA+ ATPase" evidence="1">
    <location>
        <begin position="49"/>
        <end position="242"/>
    </location>
</feature>
<dbReference type="RefSeq" id="WP_269038738.1">
    <property type="nucleotide sequence ID" value="NZ_CP114040.1"/>
</dbReference>
<protein>
    <submittedName>
        <fullName evidence="2">MoxR family ATPase</fullName>
    </submittedName>
</protein>
<accession>A0ABY7HAY5</accession>
<organism evidence="2 3">
    <name type="scientific">Nannocystis punicea</name>
    <dbReference type="NCBI Taxonomy" id="2995304"/>
    <lineage>
        <taxon>Bacteria</taxon>
        <taxon>Pseudomonadati</taxon>
        <taxon>Myxococcota</taxon>
        <taxon>Polyangia</taxon>
        <taxon>Nannocystales</taxon>
        <taxon>Nannocystaceae</taxon>
        <taxon>Nannocystis</taxon>
    </lineage>
</organism>
<dbReference type="InterPro" id="IPR027417">
    <property type="entry name" value="P-loop_NTPase"/>
</dbReference>
<gene>
    <name evidence="2" type="ORF">O0S08_09585</name>
</gene>
<dbReference type="PANTHER" id="PTHR42759">
    <property type="entry name" value="MOXR FAMILY PROTEIN"/>
    <property type="match status" value="1"/>
</dbReference>
<dbReference type="EMBL" id="CP114040">
    <property type="protein sequence ID" value="WAS96398.1"/>
    <property type="molecule type" value="Genomic_DNA"/>
</dbReference>
<dbReference type="InterPro" id="IPR011704">
    <property type="entry name" value="ATPase_dyneun-rel_AAA"/>
</dbReference>
<dbReference type="Pfam" id="PF07728">
    <property type="entry name" value="AAA_5"/>
    <property type="match status" value="1"/>
</dbReference>
<dbReference type="InterPro" id="IPR003593">
    <property type="entry name" value="AAA+_ATPase"/>
</dbReference>
<reference evidence="2" key="1">
    <citation type="submission" date="2022-11" db="EMBL/GenBank/DDBJ databases">
        <title>Minimal conservation of predation-associated metabolite biosynthetic gene clusters underscores biosynthetic potential of Myxococcota including descriptions for ten novel species: Archangium lansinium sp. nov., Myxococcus landrumus sp. nov., Nannocystis bai.</title>
        <authorList>
            <person name="Ahearne A."/>
            <person name="Stevens C."/>
            <person name="Dowd S."/>
        </authorList>
    </citation>
    <scope>NUCLEOTIDE SEQUENCE</scope>
    <source>
        <strain evidence="2">Fl3</strain>
    </source>
</reference>
<dbReference type="SMART" id="SM00382">
    <property type="entry name" value="AAA"/>
    <property type="match status" value="1"/>
</dbReference>
<dbReference type="SUPFAM" id="SSF52540">
    <property type="entry name" value="P-loop containing nucleoside triphosphate hydrolases"/>
    <property type="match status" value="1"/>
</dbReference>